<reference evidence="2" key="1">
    <citation type="submission" date="2024-05" db="EMBL/GenBank/DDBJ databases">
        <title>Draft genome assemblies of 36 bacteria isolated from hibernating arctic ground squirrels.</title>
        <authorList>
            <person name="McKee H."/>
            <person name="Mullen L."/>
            <person name="Drown D.M."/>
            <person name="Duddleston K.N."/>
        </authorList>
    </citation>
    <scope>NUCLEOTIDE SEQUENCE</scope>
    <source>
        <strain evidence="2">AN1007</strain>
    </source>
</reference>
<dbReference type="AlphaFoldDB" id="A0AAU8NL92"/>
<name>A0AAU8NL92_9BACL</name>
<organism evidence="2">
    <name type="scientific">Paenibacillus sp. AN1007</name>
    <dbReference type="NCBI Taxonomy" id="3151385"/>
    <lineage>
        <taxon>Bacteria</taxon>
        <taxon>Bacillati</taxon>
        <taxon>Bacillota</taxon>
        <taxon>Bacilli</taxon>
        <taxon>Bacillales</taxon>
        <taxon>Paenibacillaceae</taxon>
        <taxon>Paenibacillus</taxon>
    </lineage>
</organism>
<keyword evidence="1" id="KW-1133">Transmembrane helix</keyword>
<proteinExistence type="predicted"/>
<sequence>MDINEWLQYFNQLTSHVGGIGDAVKLGLNDVHSSINNLNNTLSTTNLLLIVMIAVMIVNTIIKWRNKSK</sequence>
<evidence type="ECO:0000256" key="1">
    <source>
        <dbReference type="SAM" id="Phobius"/>
    </source>
</evidence>
<accession>A0AAU8NL92</accession>
<dbReference type="RefSeq" id="WP_366295416.1">
    <property type="nucleotide sequence ID" value="NZ_CP159992.1"/>
</dbReference>
<evidence type="ECO:0000313" key="2">
    <source>
        <dbReference type="EMBL" id="XCP96863.1"/>
    </source>
</evidence>
<gene>
    <name evidence="2" type="ORF">ABXS70_09230</name>
</gene>
<feature type="transmembrane region" description="Helical" evidence="1">
    <location>
        <begin position="42"/>
        <end position="62"/>
    </location>
</feature>
<evidence type="ECO:0008006" key="3">
    <source>
        <dbReference type="Google" id="ProtNLM"/>
    </source>
</evidence>
<keyword evidence="1" id="KW-0472">Membrane</keyword>
<keyword evidence="1" id="KW-0812">Transmembrane</keyword>
<dbReference type="EMBL" id="CP159992">
    <property type="protein sequence ID" value="XCP96863.1"/>
    <property type="molecule type" value="Genomic_DNA"/>
</dbReference>
<protein>
    <recommendedName>
        <fullName evidence="3">Holin</fullName>
    </recommendedName>
</protein>